<evidence type="ECO:0000256" key="1">
    <source>
        <dbReference type="ARBA" id="ARBA00004225"/>
    </source>
</evidence>
<keyword evidence="2 6" id="KW-0812">Transmembrane</keyword>
<dbReference type="PANTHER" id="PTHR16296:SF2">
    <property type="entry name" value="TRANSMEMBRANE PROTEIN 126A"/>
    <property type="match status" value="1"/>
</dbReference>
<dbReference type="AlphaFoldDB" id="A0AAD7RH51"/>
<feature type="transmembrane region" description="Helical" evidence="6">
    <location>
        <begin position="136"/>
        <end position="157"/>
    </location>
</feature>
<evidence type="ECO:0008006" key="9">
    <source>
        <dbReference type="Google" id="ProtNLM"/>
    </source>
</evidence>
<evidence type="ECO:0000313" key="8">
    <source>
        <dbReference type="Proteomes" id="UP001221898"/>
    </source>
</evidence>
<feature type="transmembrane region" description="Helical" evidence="6">
    <location>
        <begin position="102"/>
        <end position="124"/>
    </location>
</feature>
<dbReference type="EMBL" id="JAINUG010000315">
    <property type="protein sequence ID" value="KAJ8378659.1"/>
    <property type="molecule type" value="Genomic_DNA"/>
</dbReference>
<keyword evidence="8" id="KW-1185">Reference proteome</keyword>
<dbReference type="Pfam" id="PF07114">
    <property type="entry name" value="TMEM126"/>
    <property type="match status" value="1"/>
</dbReference>
<evidence type="ECO:0000256" key="4">
    <source>
        <dbReference type="ARBA" id="ARBA00023128"/>
    </source>
</evidence>
<feature type="transmembrane region" description="Helical" evidence="6">
    <location>
        <begin position="178"/>
        <end position="200"/>
    </location>
</feature>
<name>A0AAD7RH51_9TELE</name>
<evidence type="ECO:0000313" key="7">
    <source>
        <dbReference type="EMBL" id="KAJ8378659.1"/>
    </source>
</evidence>
<comment type="caution">
    <text evidence="7">The sequence shown here is derived from an EMBL/GenBank/DDBJ whole genome shotgun (WGS) entry which is preliminary data.</text>
</comment>
<dbReference type="GO" id="GO:0032981">
    <property type="term" value="P:mitochondrial respiratory chain complex I assembly"/>
    <property type="evidence" value="ECO:0007669"/>
    <property type="project" value="TreeGrafter"/>
</dbReference>
<evidence type="ECO:0000256" key="2">
    <source>
        <dbReference type="ARBA" id="ARBA00022692"/>
    </source>
</evidence>
<dbReference type="Proteomes" id="UP001221898">
    <property type="component" value="Unassembled WGS sequence"/>
</dbReference>
<dbReference type="PANTHER" id="PTHR16296">
    <property type="entry name" value="UNCHARACTERIZED HYPOTHALAMUS PROTEIN HT007"/>
    <property type="match status" value="1"/>
</dbReference>
<keyword evidence="3 6" id="KW-1133">Transmembrane helix</keyword>
<reference evidence="7" key="1">
    <citation type="journal article" date="2023" name="Science">
        <title>Genome structures resolve the early diversification of teleost fishes.</title>
        <authorList>
            <person name="Parey E."/>
            <person name="Louis A."/>
            <person name="Montfort J."/>
            <person name="Bouchez O."/>
            <person name="Roques C."/>
            <person name="Iampietro C."/>
            <person name="Lluch J."/>
            <person name="Castinel A."/>
            <person name="Donnadieu C."/>
            <person name="Desvignes T."/>
            <person name="Floi Bucao C."/>
            <person name="Jouanno E."/>
            <person name="Wen M."/>
            <person name="Mejri S."/>
            <person name="Dirks R."/>
            <person name="Jansen H."/>
            <person name="Henkel C."/>
            <person name="Chen W.J."/>
            <person name="Zahm M."/>
            <person name="Cabau C."/>
            <person name="Klopp C."/>
            <person name="Thompson A.W."/>
            <person name="Robinson-Rechavi M."/>
            <person name="Braasch I."/>
            <person name="Lecointre G."/>
            <person name="Bobe J."/>
            <person name="Postlethwait J.H."/>
            <person name="Berthelot C."/>
            <person name="Roest Crollius H."/>
            <person name="Guiguen Y."/>
        </authorList>
    </citation>
    <scope>NUCLEOTIDE SEQUENCE</scope>
    <source>
        <strain evidence="7">NC1722</strain>
    </source>
</reference>
<feature type="transmembrane region" description="Helical" evidence="6">
    <location>
        <begin position="226"/>
        <end position="246"/>
    </location>
</feature>
<evidence type="ECO:0000256" key="3">
    <source>
        <dbReference type="ARBA" id="ARBA00022989"/>
    </source>
</evidence>
<comment type="subcellular location">
    <subcellularLocation>
        <location evidence="1">Mitochondrion membrane</location>
        <topology evidence="1">Multi-pass membrane protein</topology>
    </subcellularLocation>
</comment>
<organism evidence="7 8">
    <name type="scientific">Aldrovandia affinis</name>
    <dbReference type="NCBI Taxonomy" id="143900"/>
    <lineage>
        <taxon>Eukaryota</taxon>
        <taxon>Metazoa</taxon>
        <taxon>Chordata</taxon>
        <taxon>Craniata</taxon>
        <taxon>Vertebrata</taxon>
        <taxon>Euteleostomi</taxon>
        <taxon>Actinopterygii</taxon>
        <taxon>Neopterygii</taxon>
        <taxon>Teleostei</taxon>
        <taxon>Notacanthiformes</taxon>
        <taxon>Halosauridae</taxon>
        <taxon>Aldrovandia</taxon>
    </lineage>
</organism>
<evidence type="ECO:0000256" key="6">
    <source>
        <dbReference type="SAM" id="Phobius"/>
    </source>
</evidence>
<evidence type="ECO:0000256" key="5">
    <source>
        <dbReference type="ARBA" id="ARBA00023136"/>
    </source>
</evidence>
<keyword evidence="5 6" id="KW-0472">Membrane</keyword>
<gene>
    <name evidence="7" type="ORF">AAFF_G00237830</name>
</gene>
<keyword evidence="4" id="KW-0496">Mitochondrion</keyword>
<accession>A0AAD7RH51</accession>
<dbReference type="GO" id="GO:0031966">
    <property type="term" value="C:mitochondrial membrane"/>
    <property type="evidence" value="ECO:0007669"/>
    <property type="project" value="UniProtKB-SubCell"/>
</dbReference>
<protein>
    <recommendedName>
        <fullName evidence="9">Transmembrane protein 126A</fullName>
    </recommendedName>
</protein>
<sequence length="268" mass="29436">MDTLHIISDGPITQHHNKTNCYLMSQLPFTWCFKNVTWNFSEKTHGKGAPDGVGGMADVHIHAGYAQKMSAQEDVETRSPKSVVIDLLLTKFERLPDIDKKLFTYGPLYLGFNGAFAGLIANSFFRRLLNVTQGRFTSGLPMAVLPFLTTVALYHSVVSKPLLSGDLDCPSSTQARGALVGVLGGGVYPILLALPVNAGLASRYSTAAMPEKGKVLQFMVQISKPVFRKMAIVLVLQAFFGIYLSTRHFAIYMKLREISVSDSETEDL</sequence>
<dbReference type="InterPro" id="IPR009801">
    <property type="entry name" value="TMEM126"/>
</dbReference>
<proteinExistence type="predicted"/>